<dbReference type="RefSeq" id="WP_181736470.1">
    <property type="nucleotide sequence ID" value="NZ_JACEMT010000031.1"/>
</dbReference>
<dbReference type="Proteomes" id="UP000538931">
    <property type="component" value="Unassembled WGS sequence"/>
</dbReference>
<dbReference type="InterPro" id="IPR034756">
    <property type="entry name" value="T2SSM_b"/>
</dbReference>
<sequence>MLFGRGKKRSEVILTAALLMVAVLVLMIGAAAVGSYQSYVAKIDRLEPRLARLKGLESVQARVLSAEEQMARHLDSLVYPAQQELSVVQANLQQTVRSLADRAEVSISGTQILNEAARGKQGRASVKLTATAAAEGVQRLLDGILSARPILLIERLEITPARVRRGDLTQNVQLELTVSTFKAAS</sequence>
<dbReference type="Pfam" id="PF10741">
    <property type="entry name" value="T2SSM_b"/>
    <property type="match status" value="1"/>
</dbReference>
<proteinExistence type="predicted"/>
<keyword evidence="1" id="KW-1133">Transmembrane helix</keyword>
<evidence type="ECO:0000313" key="3">
    <source>
        <dbReference type="Proteomes" id="UP000538931"/>
    </source>
</evidence>
<dbReference type="EMBL" id="JACEMT010000031">
    <property type="protein sequence ID" value="MBA4501005.1"/>
    <property type="molecule type" value="Genomic_DNA"/>
</dbReference>
<dbReference type="AlphaFoldDB" id="A0A7W1WVI0"/>
<keyword evidence="3" id="KW-1185">Reference proteome</keyword>
<gene>
    <name evidence="2" type="ORF">H1S06_01305</name>
</gene>
<keyword evidence="1" id="KW-0472">Membrane</keyword>
<keyword evidence="1" id="KW-0812">Transmembrane</keyword>
<protein>
    <recommendedName>
        <fullName evidence="4">General secretion pathway protein GspM</fullName>
    </recommendedName>
</protein>
<evidence type="ECO:0008006" key="4">
    <source>
        <dbReference type="Google" id="ProtNLM"/>
    </source>
</evidence>
<evidence type="ECO:0000313" key="2">
    <source>
        <dbReference type="EMBL" id="MBA4501005.1"/>
    </source>
</evidence>
<accession>A0A7W1WVI0</accession>
<comment type="caution">
    <text evidence="2">The sequence shown here is derived from an EMBL/GenBank/DDBJ whole genome shotgun (WGS) entry which is preliminary data.</text>
</comment>
<evidence type="ECO:0000256" key="1">
    <source>
        <dbReference type="SAM" id="Phobius"/>
    </source>
</evidence>
<reference evidence="2 3" key="1">
    <citation type="submission" date="2020-07" db="EMBL/GenBank/DDBJ databases">
        <title>Bacterium isolated from marien macroalgae.</title>
        <authorList>
            <person name="Zhu K."/>
            <person name="Lu D."/>
            <person name="Du Z."/>
        </authorList>
    </citation>
    <scope>NUCLEOTIDE SEQUENCE [LARGE SCALE GENOMIC DNA]</scope>
    <source>
        <strain evidence="2 3">3-1745</strain>
    </source>
</reference>
<dbReference type="NCBIfam" id="NF040576">
    <property type="entry name" value="T2SS_GspM_XpsM"/>
    <property type="match status" value="1"/>
</dbReference>
<feature type="transmembrane region" description="Helical" evidence="1">
    <location>
        <begin position="12"/>
        <end position="36"/>
    </location>
</feature>
<name>A0A7W1WVI0_9GAMM</name>
<organism evidence="2 3">
    <name type="scientific">Marinobacterium marinum</name>
    <dbReference type="NCBI Taxonomy" id="2756129"/>
    <lineage>
        <taxon>Bacteria</taxon>
        <taxon>Pseudomonadati</taxon>
        <taxon>Pseudomonadota</taxon>
        <taxon>Gammaproteobacteria</taxon>
        <taxon>Oceanospirillales</taxon>
        <taxon>Oceanospirillaceae</taxon>
        <taxon>Marinobacterium</taxon>
    </lineage>
</organism>